<accession>A0A699ZS34</accession>
<gene>
    <name evidence="1" type="ORF">HaLaN_23595</name>
</gene>
<reference evidence="1 2" key="1">
    <citation type="submission" date="2020-02" db="EMBL/GenBank/DDBJ databases">
        <title>Draft genome sequence of Haematococcus lacustris strain NIES-144.</title>
        <authorList>
            <person name="Morimoto D."/>
            <person name="Nakagawa S."/>
            <person name="Yoshida T."/>
            <person name="Sawayama S."/>
        </authorList>
    </citation>
    <scope>NUCLEOTIDE SEQUENCE [LARGE SCALE GENOMIC DNA]</scope>
    <source>
        <strain evidence="1 2">NIES-144</strain>
    </source>
</reference>
<proteinExistence type="predicted"/>
<protein>
    <submittedName>
        <fullName evidence="1">Uncharacterized protein</fullName>
    </submittedName>
</protein>
<name>A0A699ZS34_HAELA</name>
<keyword evidence="2" id="KW-1185">Reference proteome</keyword>
<evidence type="ECO:0000313" key="1">
    <source>
        <dbReference type="EMBL" id="GFH25607.1"/>
    </source>
</evidence>
<dbReference type="Proteomes" id="UP000485058">
    <property type="component" value="Unassembled WGS sequence"/>
</dbReference>
<dbReference type="EMBL" id="BLLF01002862">
    <property type="protein sequence ID" value="GFH25607.1"/>
    <property type="molecule type" value="Genomic_DNA"/>
</dbReference>
<sequence>MRDAAAWWASAASAVKSDAALLPGLPGDAVALLLQRLLLLAWSSQQVMTAGCGAGGSGGGVMEQCSLHSTQGRSSSWTAWSQSGSQQWKLGSGSECACTLIR</sequence>
<organism evidence="1 2">
    <name type="scientific">Haematococcus lacustris</name>
    <name type="common">Green alga</name>
    <name type="synonym">Haematococcus pluvialis</name>
    <dbReference type="NCBI Taxonomy" id="44745"/>
    <lineage>
        <taxon>Eukaryota</taxon>
        <taxon>Viridiplantae</taxon>
        <taxon>Chlorophyta</taxon>
        <taxon>core chlorophytes</taxon>
        <taxon>Chlorophyceae</taxon>
        <taxon>CS clade</taxon>
        <taxon>Chlamydomonadales</taxon>
        <taxon>Haematococcaceae</taxon>
        <taxon>Haematococcus</taxon>
    </lineage>
</organism>
<comment type="caution">
    <text evidence="1">The sequence shown here is derived from an EMBL/GenBank/DDBJ whole genome shotgun (WGS) entry which is preliminary data.</text>
</comment>
<dbReference type="AlphaFoldDB" id="A0A699ZS34"/>
<evidence type="ECO:0000313" key="2">
    <source>
        <dbReference type="Proteomes" id="UP000485058"/>
    </source>
</evidence>